<comment type="caution">
    <text evidence="6">The sequence shown here is derived from an EMBL/GenBank/DDBJ whole genome shotgun (WGS) entry which is preliminary data.</text>
</comment>
<keyword evidence="4" id="KW-0560">Oxidoreductase</keyword>
<evidence type="ECO:0000259" key="5">
    <source>
        <dbReference type="Pfam" id="PF01266"/>
    </source>
</evidence>
<evidence type="ECO:0000313" key="7">
    <source>
        <dbReference type="Proteomes" id="UP001555826"/>
    </source>
</evidence>
<comment type="similarity">
    <text evidence="2">Belongs to the DadA oxidoreductase family.</text>
</comment>
<gene>
    <name evidence="6" type="ORF">AB1207_09810</name>
</gene>
<organism evidence="6 7">
    <name type="scientific">Kineococcus endophyticus</name>
    <dbReference type="NCBI Taxonomy" id="1181883"/>
    <lineage>
        <taxon>Bacteria</taxon>
        <taxon>Bacillati</taxon>
        <taxon>Actinomycetota</taxon>
        <taxon>Actinomycetes</taxon>
        <taxon>Kineosporiales</taxon>
        <taxon>Kineosporiaceae</taxon>
        <taxon>Kineococcus</taxon>
    </lineage>
</organism>
<evidence type="ECO:0000256" key="1">
    <source>
        <dbReference type="ARBA" id="ARBA00001974"/>
    </source>
</evidence>
<evidence type="ECO:0000313" key="6">
    <source>
        <dbReference type="EMBL" id="MEW9265043.1"/>
    </source>
</evidence>
<dbReference type="PANTHER" id="PTHR13847">
    <property type="entry name" value="SARCOSINE DEHYDROGENASE-RELATED"/>
    <property type="match status" value="1"/>
</dbReference>
<keyword evidence="7" id="KW-1185">Reference proteome</keyword>
<dbReference type="PANTHER" id="PTHR13847:SF286">
    <property type="entry name" value="D-AMINO ACID DEHYDROGENASE"/>
    <property type="match status" value="1"/>
</dbReference>
<protein>
    <submittedName>
        <fullName evidence="6">TIGR03364 family FAD-dependent oxidoreductase</fullName>
    </submittedName>
</protein>
<reference evidence="6 7" key="1">
    <citation type="submission" date="2024-07" db="EMBL/GenBank/DDBJ databases">
        <authorList>
            <person name="Thanompreechachai J."/>
            <person name="Duangmal K."/>
        </authorList>
    </citation>
    <scope>NUCLEOTIDE SEQUENCE [LARGE SCALE GENOMIC DNA]</scope>
    <source>
        <strain evidence="6 7">KCTC 19886</strain>
    </source>
</reference>
<accession>A0ABV3P6L4</accession>
<dbReference type="EMBL" id="JBFNQN010000006">
    <property type="protein sequence ID" value="MEW9265043.1"/>
    <property type="molecule type" value="Genomic_DNA"/>
</dbReference>
<dbReference type="PRINTS" id="PR00419">
    <property type="entry name" value="ADXRDTASE"/>
</dbReference>
<dbReference type="RefSeq" id="WP_367637951.1">
    <property type="nucleotide sequence ID" value="NZ_JBFNQN010000006.1"/>
</dbReference>
<dbReference type="Gene3D" id="3.30.9.10">
    <property type="entry name" value="D-Amino Acid Oxidase, subunit A, domain 2"/>
    <property type="match status" value="1"/>
</dbReference>
<comment type="cofactor">
    <cofactor evidence="1">
        <name>FAD</name>
        <dbReference type="ChEBI" id="CHEBI:57692"/>
    </cofactor>
</comment>
<dbReference type="Gene3D" id="3.50.50.60">
    <property type="entry name" value="FAD/NAD(P)-binding domain"/>
    <property type="match status" value="1"/>
</dbReference>
<dbReference type="Pfam" id="PF01266">
    <property type="entry name" value="DAO"/>
    <property type="match status" value="1"/>
</dbReference>
<keyword evidence="3" id="KW-0285">Flavoprotein</keyword>
<evidence type="ECO:0000256" key="3">
    <source>
        <dbReference type="ARBA" id="ARBA00022630"/>
    </source>
</evidence>
<evidence type="ECO:0000256" key="4">
    <source>
        <dbReference type="ARBA" id="ARBA00023002"/>
    </source>
</evidence>
<dbReference type="NCBIfam" id="TIGR03364">
    <property type="entry name" value="HpnW_proposed"/>
    <property type="match status" value="1"/>
</dbReference>
<dbReference type="SUPFAM" id="SSF51905">
    <property type="entry name" value="FAD/NAD(P)-binding domain"/>
    <property type="match status" value="1"/>
</dbReference>
<dbReference type="InterPro" id="IPR017741">
    <property type="entry name" value="FAD-dependent_OxRdtase_HpnW"/>
</dbReference>
<dbReference type="InterPro" id="IPR006076">
    <property type="entry name" value="FAD-dep_OxRdtase"/>
</dbReference>
<evidence type="ECO:0000256" key="2">
    <source>
        <dbReference type="ARBA" id="ARBA00009410"/>
    </source>
</evidence>
<dbReference type="InterPro" id="IPR036188">
    <property type="entry name" value="FAD/NAD-bd_sf"/>
</dbReference>
<proteinExistence type="inferred from homology"/>
<name>A0ABV3P6L4_9ACTN</name>
<dbReference type="Proteomes" id="UP001555826">
    <property type="component" value="Unassembled WGS sequence"/>
</dbReference>
<feature type="domain" description="FAD dependent oxidoreductase" evidence="5">
    <location>
        <begin position="8"/>
        <end position="366"/>
    </location>
</feature>
<sequence length="375" mass="39767">MLVTDHSDVVVVGAGIVGLGVADAARRRGLSVTVLDRSPAAAGATVRNFGHVCLTPQTGRAWEYGSVARERWLQLGHDAGFRVRQDGTWVVARHPDELALLSAAADQAPDGTPVHLLDADEFTARVPVARAVGGAHLPADLQVDPRRAAAALAAHLERRGVRFRWRTPALGVEEGRVVTGRGTLTAGLVVVAVNHDLDHLLPGLAEAADVQRCALDMLRVDAALPAPLPGPLLTGWSLVRYRAFADLPEAVAVRDRLHAEHPRWAAFDVNQMCTQQPDGSLLVGDTHRRGAGVDPFLSEEAHELLLDGAADLFGVPRPRVLERWQGVYASGPEEFLLARPAPGVVVATVTTGIGMTTGLGFAEHAVQSALQGEGP</sequence>